<dbReference type="AlphaFoldDB" id="A0AAW1WWE0"/>
<dbReference type="Proteomes" id="UP001457282">
    <property type="component" value="Unassembled WGS sequence"/>
</dbReference>
<dbReference type="EMBL" id="JBEDUW010000005">
    <property type="protein sequence ID" value="KAK9928921.1"/>
    <property type="molecule type" value="Genomic_DNA"/>
</dbReference>
<sequence>MVAERKQQRRGLLKFKAARQGRREVDASMVMRVGSLVRTEKLTAVMISGIDYGQLGDLGFELGQRTLNWVNWYWVDGCYGLKWQRRCRQ</sequence>
<reference evidence="1 2" key="1">
    <citation type="journal article" date="2023" name="G3 (Bethesda)">
        <title>A chromosome-length genome assembly and annotation of blackberry (Rubus argutus, cv. 'Hillquist').</title>
        <authorList>
            <person name="Bruna T."/>
            <person name="Aryal R."/>
            <person name="Dudchenko O."/>
            <person name="Sargent D.J."/>
            <person name="Mead D."/>
            <person name="Buti M."/>
            <person name="Cavallini A."/>
            <person name="Hytonen T."/>
            <person name="Andres J."/>
            <person name="Pham M."/>
            <person name="Weisz D."/>
            <person name="Mascagni F."/>
            <person name="Usai G."/>
            <person name="Natali L."/>
            <person name="Bassil N."/>
            <person name="Fernandez G.E."/>
            <person name="Lomsadze A."/>
            <person name="Armour M."/>
            <person name="Olukolu B."/>
            <person name="Poorten T."/>
            <person name="Britton C."/>
            <person name="Davik J."/>
            <person name="Ashrafi H."/>
            <person name="Aiden E.L."/>
            <person name="Borodovsky M."/>
            <person name="Worthington M."/>
        </authorList>
    </citation>
    <scope>NUCLEOTIDE SEQUENCE [LARGE SCALE GENOMIC DNA]</scope>
    <source>
        <strain evidence="1">PI 553951</strain>
    </source>
</reference>
<organism evidence="1 2">
    <name type="scientific">Rubus argutus</name>
    <name type="common">Southern blackberry</name>
    <dbReference type="NCBI Taxonomy" id="59490"/>
    <lineage>
        <taxon>Eukaryota</taxon>
        <taxon>Viridiplantae</taxon>
        <taxon>Streptophyta</taxon>
        <taxon>Embryophyta</taxon>
        <taxon>Tracheophyta</taxon>
        <taxon>Spermatophyta</taxon>
        <taxon>Magnoliopsida</taxon>
        <taxon>eudicotyledons</taxon>
        <taxon>Gunneridae</taxon>
        <taxon>Pentapetalae</taxon>
        <taxon>rosids</taxon>
        <taxon>fabids</taxon>
        <taxon>Rosales</taxon>
        <taxon>Rosaceae</taxon>
        <taxon>Rosoideae</taxon>
        <taxon>Rosoideae incertae sedis</taxon>
        <taxon>Rubus</taxon>
    </lineage>
</organism>
<evidence type="ECO:0000313" key="1">
    <source>
        <dbReference type="EMBL" id="KAK9928921.1"/>
    </source>
</evidence>
<keyword evidence="2" id="KW-1185">Reference proteome</keyword>
<name>A0AAW1WWE0_RUBAR</name>
<protein>
    <submittedName>
        <fullName evidence="1">Uncharacterized protein</fullName>
    </submittedName>
</protein>
<gene>
    <name evidence="1" type="ORF">M0R45_026036</name>
</gene>
<accession>A0AAW1WWE0</accession>
<evidence type="ECO:0000313" key="2">
    <source>
        <dbReference type="Proteomes" id="UP001457282"/>
    </source>
</evidence>
<comment type="caution">
    <text evidence="1">The sequence shown here is derived from an EMBL/GenBank/DDBJ whole genome shotgun (WGS) entry which is preliminary data.</text>
</comment>
<proteinExistence type="predicted"/>